<protein>
    <submittedName>
        <fullName evidence="1">Uncharacterized protein</fullName>
    </submittedName>
</protein>
<evidence type="ECO:0000313" key="2">
    <source>
        <dbReference type="Proteomes" id="UP000790709"/>
    </source>
</evidence>
<sequence length="192" mass="19968">MTNLSFTPAALPAAEEQDGLNIQAIMALISTMSISRETADTLSAAISAAVPDSTVSPAPAPTASKTPTSPATSSLPSPTTPVTPAPDISASPPTLAPVADVVVATITPAAVPVTPVLHLRLPQSQHDPVVYQGYTYYVPREGSLTPFYLVTKGRHLGIFSSWPKANPQVIGVSRAAFTKVMTIALSHTKSVW</sequence>
<name>A0ACB8AV85_9AGAM</name>
<organism evidence="1 2">
    <name type="scientific">Leucogyrophana mollusca</name>
    <dbReference type="NCBI Taxonomy" id="85980"/>
    <lineage>
        <taxon>Eukaryota</taxon>
        <taxon>Fungi</taxon>
        <taxon>Dikarya</taxon>
        <taxon>Basidiomycota</taxon>
        <taxon>Agaricomycotina</taxon>
        <taxon>Agaricomycetes</taxon>
        <taxon>Agaricomycetidae</taxon>
        <taxon>Boletales</taxon>
        <taxon>Boletales incertae sedis</taxon>
        <taxon>Leucogyrophana</taxon>
    </lineage>
</organism>
<keyword evidence="2" id="KW-1185">Reference proteome</keyword>
<accession>A0ACB8AV85</accession>
<dbReference type="EMBL" id="MU267294">
    <property type="protein sequence ID" value="KAH7917079.1"/>
    <property type="molecule type" value="Genomic_DNA"/>
</dbReference>
<evidence type="ECO:0000313" key="1">
    <source>
        <dbReference type="EMBL" id="KAH7917079.1"/>
    </source>
</evidence>
<reference evidence="1" key="1">
    <citation type="journal article" date="2021" name="New Phytol.">
        <title>Evolutionary innovations through gain and loss of genes in the ectomycorrhizal Boletales.</title>
        <authorList>
            <person name="Wu G."/>
            <person name="Miyauchi S."/>
            <person name="Morin E."/>
            <person name="Kuo A."/>
            <person name="Drula E."/>
            <person name="Varga T."/>
            <person name="Kohler A."/>
            <person name="Feng B."/>
            <person name="Cao Y."/>
            <person name="Lipzen A."/>
            <person name="Daum C."/>
            <person name="Hundley H."/>
            <person name="Pangilinan J."/>
            <person name="Johnson J."/>
            <person name="Barry K."/>
            <person name="LaButti K."/>
            <person name="Ng V."/>
            <person name="Ahrendt S."/>
            <person name="Min B."/>
            <person name="Choi I.G."/>
            <person name="Park H."/>
            <person name="Plett J.M."/>
            <person name="Magnuson J."/>
            <person name="Spatafora J.W."/>
            <person name="Nagy L.G."/>
            <person name="Henrissat B."/>
            <person name="Grigoriev I.V."/>
            <person name="Yang Z.L."/>
            <person name="Xu J."/>
            <person name="Martin F.M."/>
        </authorList>
    </citation>
    <scope>NUCLEOTIDE SEQUENCE</scope>
    <source>
        <strain evidence="1">KUC20120723A-06</strain>
    </source>
</reference>
<dbReference type="Proteomes" id="UP000790709">
    <property type="component" value="Unassembled WGS sequence"/>
</dbReference>
<comment type="caution">
    <text evidence="1">The sequence shown here is derived from an EMBL/GenBank/DDBJ whole genome shotgun (WGS) entry which is preliminary data.</text>
</comment>
<proteinExistence type="predicted"/>
<gene>
    <name evidence="1" type="ORF">BV22DRAFT_1052700</name>
</gene>